<evidence type="ECO:0000256" key="3">
    <source>
        <dbReference type="SAM" id="MobiDB-lite"/>
    </source>
</evidence>
<feature type="region of interest" description="Disordered" evidence="3">
    <location>
        <begin position="292"/>
        <end position="311"/>
    </location>
</feature>
<dbReference type="AlphaFoldDB" id="A0A8C9RXX6"/>
<dbReference type="Pfam" id="PF07653">
    <property type="entry name" value="SH3_2"/>
    <property type="match status" value="1"/>
</dbReference>
<feature type="region of interest" description="Disordered" evidence="3">
    <location>
        <begin position="402"/>
        <end position="488"/>
    </location>
</feature>
<feature type="domain" description="SH3" evidence="4">
    <location>
        <begin position="798"/>
        <end position="857"/>
    </location>
</feature>
<dbReference type="SUPFAM" id="SSF50044">
    <property type="entry name" value="SH3-domain"/>
    <property type="match status" value="5"/>
</dbReference>
<dbReference type="PROSITE" id="PS50002">
    <property type="entry name" value="SH3"/>
    <property type="match status" value="5"/>
</dbReference>
<dbReference type="Gene3D" id="2.30.30.40">
    <property type="entry name" value="SH3 Domains"/>
    <property type="match status" value="5"/>
</dbReference>
<accession>A0A8C9RXX6</accession>
<protein>
    <submittedName>
        <fullName evidence="5">SH3 domain containing 19</fullName>
    </submittedName>
</protein>
<dbReference type="PANTHER" id="PTHR14167">
    <property type="entry name" value="SH3 DOMAIN-CONTAINING"/>
    <property type="match status" value="1"/>
</dbReference>
<feature type="region of interest" description="Disordered" evidence="3">
    <location>
        <begin position="504"/>
        <end position="574"/>
    </location>
</feature>
<evidence type="ECO:0000256" key="1">
    <source>
        <dbReference type="ARBA" id="ARBA00022443"/>
    </source>
</evidence>
<keyword evidence="6" id="KW-1185">Reference proteome</keyword>
<dbReference type="Ensembl" id="ENSSFOT00015024595.2">
    <property type="protein sequence ID" value="ENSSFOP00015024330.2"/>
    <property type="gene ID" value="ENSSFOG00015015640.2"/>
</dbReference>
<proteinExistence type="predicted"/>
<dbReference type="InterPro" id="IPR036028">
    <property type="entry name" value="SH3-like_dom_sf"/>
</dbReference>
<organism evidence="5 6">
    <name type="scientific">Scleropages formosus</name>
    <name type="common">Asian bonytongue</name>
    <name type="synonym">Osteoglossum formosum</name>
    <dbReference type="NCBI Taxonomy" id="113540"/>
    <lineage>
        <taxon>Eukaryota</taxon>
        <taxon>Metazoa</taxon>
        <taxon>Chordata</taxon>
        <taxon>Craniata</taxon>
        <taxon>Vertebrata</taxon>
        <taxon>Euteleostomi</taxon>
        <taxon>Actinopterygii</taxon>
        <taxon>Neopterygii</taxon>
        <taxon>Teleostei</taxon>
        <taxon>Osteoglossocephala</taxon>
        <taxon>Osteoglossomorpha</taxon>
        <taxon>Osteoglossiformes</taxon>
        <taxon>Osteoglossidae</taxon>
        <taxon>Scleropages</taxon>
    </lineage>
</organism>
<dbReference type="OrthoDB" id="27823at2759"/>
<feature type="domain" description="SH3" evidence="4">
    <location>
        <begin position="967"/>
        <end position="1026"/>
    </location>
</feature>
<feature type="domain" description="SH3" evidence="4">
    <location>
        <begin position="875"/>
        <end position="934"/>
    </location>
</feature>
<evidence type="ECO:0000313" key="6">
    <source>
        <dbReference type="Proteomes" id="UP000694397"/>
    </source>
</evidence>
<feature type="compositionally biased region" description="Pro residues" evidence="3">
    <location>
        <begin position="451"/>
        <end position="465"/>
    </location>
</feature>
<dbReference type="GeneTree" id="ENSGT00940000155694"/>
<sequence length="1090" mass="119012">MHCMCFKFCILYGFFSSRRRPEITVVSVEPLSSNPWFATASGEFPLHPPCSEPVWCQRFPEAVQHPPSYEQVIREKRLEENVSCAITPRHAATKTIATQTDVLDNNTSVKEYKSASQSIAKKPQKPPRLLEAPLVLCQSTGSAETHPREEPNLIVAQSPDTSNLDPISNSFLTNSEQLCLPSEPCKPCSTDTKNCAVRTDQSPSDFGLDSISNSLRNTEQLCIPAETCKHCSLPVEEPTDTKNSTVEADQSLATSSLDSTNDPFLSATEPLCASAEPCAPCSVCVEEPTRDFPTNSSLPKPTRPIPRPRTKPNLQLVNREVKVQTLVRFKDDGESALVIPCTAEVSSSSYLSDLLDVFGEGELSQSEQRDDTSESDMCDNDNMSTLHSQRNIRARIQAFENQASMDSGNGAPVTKPEPFPRTQQPNPPAVPIKPAIVPKPTNRGFLEETPAPMPVPSLAPKPQLPPRNAEEENGLGTVTPSMKATALPPSRTSVLARANSLMAQGYQPSARRPTPPVLPKSSLDLGSLTNNTAPLPVSDIPGLDDWETTGSVPAKPLRAVQSIPSGPSVSRKPSVIRVPTCEDEPQDTPFSLPVQWPIGGRVPAVTRKPSITSKPTYQAELQDSSHPEIVSSSVPALSLPPRPIGGKVLPPRPPPAKVGPGRPPPPKTGATHRSSFQAGTSVSTSRQRQSQRTSKQGPVLPPRPNPGHALYNKYTLGVPHGIAEFDYNGTNSGELSFQKNEVLLLLEQIDSNTFECQVGDTRGRVRKSYMKIITPLFNVSGDSDLEATSFNQTRRGVSSDLEVRALHDFTPESPEELALRVGDTVSNIKEVDSEWYSGTCRGRTGFFPRNYVKVLSTIPPPPASGKRRRPGPLEVSGPRCVARFDFEGEHSDELTFSEGDVIQLKKYVDEEWAEGELGSHAGIFPLNFVEVIEDLPAPPSQQFLPTKMTLPGMTSKNQEKHSQSEPSEGEWAVTLYDFTAETDQELTLQQGDRVLVTERVDADWCSGKLHGREGLFPSAFVEFCAALPPAITEGAQRARALYDFSSQCEEELSMKVGDIIIGVESVDHEWFVGELHGQRGLVPKSYIQLL</sequence>
<feature type="domain" description="SH3" evidence="4">
    <location>
        <begin position="1033"/>
        <end position="1090"/>
    </location>
</feature>
<dbReference type="SMART" id="SM00326">
    <property type="entry name" value="SH3"/>
    <property type="match status" value="5"/>
</dbReference>
<feature type="region of interest" description="Disordered" evidence="3">
    <location>
        <begin position="362"/>
        <end position="384"/>
    </location>
</feature>
<feature type="region of interest" description="Disordered" evidence="3">
    <location>
        <begin position="616"/>
        <end position="712"/>
    </location>
</feature>
<feature type="compositionally biased region" description="Pro residues" evidence="3">
    <location>
        <begin position="650"/>
        <end position="667"/>
    </location>
</feature>
<evidence type="ECO:0000259" key="4">
    <source>
        <dbReference type="PROSITE" id="PS50002"/>
    </source>
</evidence>
<keyword evidence="1 2" id="KW-0728">SH3 domain</keyword>
<reference evidence="5" key="2">
    <citation type="submission" date="2025-08" db="UniProtKB">
        <authorList>
            <consortium name="Ensembl"/>
        </authorList>
    </citation>
    <scope>IDENTIFICATION</scope>
</reference>
<feature type="compositionally biased region" description="Low complexity" evidence="3">
    <location>
        <begin position="680"/>
        <end position="694"/>
    </location>
</feature>
<evidence type="ECO:0000256" key="2">
    <source>
        <dbReference type="PROSITE-ProRule" id="PRU00192"/>
    </source>
</evidence>
<dbReference type="InterPro" id="IPR001452">
    <property type="entry name" value="SH3_domain"/>
</dbReference>
<dbReference type="PRINTS" id="PR00499">
    <property type="entry name" value="P67PHOX"/>
</dbReference>
<gene>
    <name evidence="5" type="primary">SH3D19</name>
    <name evidence="5" type="synonym">sh3d19</name>
</gene>
<reference evidence="5" key="3">
    <citation type="submission" date="2025-09" db="UniProtKB">
        <authorList>
            <consortium name="Ensembl"/>
        </authorList>
    </citation>
    <scope>IDENTIFICATION</scope>
</reference>
<dbReference type="CDD" id="cd11816">
    <property type="entry name" value="SH3_Eve1_3"/>
    <property type="match status" value="1"/>
</dbReference>
<name>A0A8C9RXX6_SCLFO</name>
<dbReference type="Pfam" id="PF00018">
    <property type="entry name" value="SH3_1"/>
    <property type="match status" value="1"/>
</dbReference>
<feature type="compositionally biased region" description="Pro residues" evidence="3">
    <location>
        <begin position="415"/>
        <end position="431"/>
    </location>
</feature>
<evidence type="ECO:0000313" key="5">
    <source>
        <dbReference type="Ensembl" id="ENSSFOP00015024330.2"/>
    </source>
</evidence>
<feature type="domain" description="SH3" evidence="4">
    <location>
        <begin position="716"/>
        <end position="775"/>
    </location>
</feature>
<dbReference type="Proteomes" id="UP000694397">
    <property type="component" value="Chromosome 16"/>
</dbReference>
<dbReference type="Pfam" id="PF14604">
    <property type="entry name" value="SH3_9"/>
    <property type="match status" value="3"/>
</dbReference>
<reference evidence="5 6" key="1">
    <citation type="submission" date="2019-04" db="EMBL/GenBank/DDBJ databases">
        <authorList>
            <consortium name="Wellcome Sanger Institute Data Sharing"/>
        </authorList>
    </citation>
    <scope>NUCLEOTIDE SEQUENCE [LARGE SCALE GENOMIC DNA]</scope>
</reference>
<dbReference type="InterPro" id="IPR035835">
    <property type="entry name" value="Eve1_SH3_3"/>
</dbReference>
<dbReference type="InterPro" id="IPR050384">
    <property type="entry name" value="Endophilin_SH3RF"/>
</dbReference>
<dbReference type="PANTHER" id="PTHR14167:SF48">
    <property type="entry name" value="SH3 DOMAIN-CONTAINING PROTEIN 19"/>
    <property type="match status" value="1"/>
</dbReference>